<dbReference type="PANTHER" id="PTHR47548:SF1">
    <property type="entry name" value="S-ADENOSYL-L-METHIONINE-DEPENDENT METHYLTRANSFERASES SUPERFAMILY PROTEIN"/>
    <property type="match status" value="1"/>
</dbReference>
<evidence type="ECO:0000313" key="1">
    <source>
        <dbReference type="EMBL" id="PNH10033.1"/>
    </source>
</evidence>
<comment type="caution">
    <text evidence="1">The sequence shown here is derived from an EMBL/GenBank/DDBJ whole genome shotgun (WGS) entry which is preliminary data.</text>
</comment>
<dbReference type="CDD" id="cd14825">
    <property type="entry name" value="TRAPPC2_sedlin"/>
    <property type="match status" value="1"/>
</dbReference>
<reference evidence="1 2" key="1">
    <citation type="journal article" date="2017" name="Mol. Biol. Evol.">
        <title>The 4-celled Tetrabaena socialis nuclear genome reveals the essential components for genetic control of cell number at the origin of multicellularity in the volvocine lineage.</title>
        <authorList>
            <person name="Featherston J."/>
            <person name="Arakaki Y."/>
            <person name="Hanschen E.R."/>
            <person name="Ferris P.J."/>
            <person name="Michod R.E."/>
            <person name="Olson B.J.S.C."/>
            <person name="Nozaki H."/>
            <person name="Durand P.M."/>
        </authorList>
    </citation>
    <scope>NUCLEOTIDE SEQUENCE [LARGE SCALE GENOMIC DNA]</scope>
    <source>
        <strain evidence="1 2">NIES-571</strain>
    </source>
</reference>
<accession>A0A2J8AC18</accession>
<proteinExistence type="predicted"/>
<dbReference type="Proteomes" id="UP000236333">
    <property type="component" value="Unassembled WGS sequence"/>
</dbReference>
<dbReference type="InterPro" id="IPR053304">
    <property type="entry name" value="RNA_M5U_MTase"/>
</dbReference>
<evidence type="ECO:0000313" key="2">
    <source>
        <dbReference type="Proteomes" id="UP000236333"/>
    </source>
</evidence>
<protein>
    <submittedName>
        <fullName evidence="1">Trafficking protein particle complex subunit 2</fullName>
    </submittedName>
</protein>
<dbReference type="AlphaFoldDB" id="A0A2J8AC18"/>
<dbReference type="EMBL" id="PGGS01000069">
    <property type="protein sequence ID" value="PNH10033.1"/>
    <property type="molecule type" value="Genomic_DNA"/>
</dbReference>
<dbReference type="InterPro" id="IPR011012">
    <property type="entry name" value="Longin-like_dom_sf"/>
</dbReference>
<dbReference type="OrthoDB" id="10252102at2759"/>
<dbReference type="Gene3D" id="3.30.450.70">
    <property type="match status" value="1"/>
</dbReference>
<name>A0A2J8AC18_9CHLO</name>
<dbReference type="SUPFAM" id="SSF64356">
    <property type="entry name" value="SNARE-like"/>
    <property type="match status" value="1"/>
</dbReference>
<keyword evidence="2" id="KW-1185">Reference proteome</keyword>
<dbReference type="Pfam" id="PF04628">
    <property type="entry name" value="Sedlin_N"/>
    <property type="match status" value="1"/>
</dbReference>
<dbReference type="GO" id="GO:0006888">
    <property type="term" value="P:endoplasmic reticulum to Golgi vesicle-mediated transport"/>
    <property type="evidence" value="ECO:0007669"/>
    <property type="project" value="InterPro"/>
</dbReference>
<gene>
    <name evidence="1" type="ORF">TSOC_003268</name>
</gene>
<dbReference type="InterPro" id="IPR006722">
    <property type="entry name" value="Sedlin"/>
</dbReference>
<sequence length="179" mass="20014">MQQQQRSLACAHFGSCSGCSLQHGLAAPPLYDEAVRFFRGLGLEHVPAVMKAAHGWRCRAKLAVRGPAGHPEVGLFRQGSHTVVDIQQTQYLHQFVLHSALDSVDEQMWLTKEAHLKVVDRFNGLNVTAFVTAGNTRFLMLHDGRSDDALRAFFTEVYELYLRSFGQKSPRGYSEAVLQ</sequence>
<dbReference type="GO" id="GO:0005737">
    <property type="term" value="C:cytoplasm"/>
    <property type="evidence" value="ECO:0007669"/>
    <property type="project" value="GOC"/>
</dbReference>
<dbReference type="PANTHER" id="PTHR47548">
    <property type="entry name" value="BNAA06G32370D PROTEIN"/>
    <property type="match status" value="1"/>
</dbReference>
<organism evidence="1 2">
    <name type="scientific">Tetrabaena socialis</name>
    <dbReference type="NCBI Taxonomy" id="47790"/>
    <lineage>
        <taxon>Eukaryota</taxon>
        <taxon>Viridiplantae</taxon>
        <taxon>Chlorophyta</taxon>
        <taxon>core chlorophytes</taxon>
        <taxon>Chlorophyceae</taxon>
        <taxon>CS clade</taxon>
        <taxon>Chlamydomonadales</taxon>
        <taxon>Tetrabaenaceae</taxon>
        <taxon>Tetrabaena</taxon>
    </lineage>
</organism>